<keyword evidence="5 8" id="KW-0812">Transmembrane</keyword>
<keyword evidence="10" id="KW-1185">Reference proteome</keyword>
<dbReference type="GO" id="GO:0005886">
    <property type="term" value="C:plasma membrane"/>
    <property type="evidence" value="ECO:0007669"/>
    <property type="project" value="UniProtKB-SubCell"/>
</dbReference>
<reference evidence="9 10" key="1">
    <citation type="submission" date="2018-06" db="EMBL/GenBank/DDBJ databases">
        <title>Paenibacillus imtechensis sp. nov.</title>
        <authorList>
            <person name="Pinnaka A.K."/>
            <person name="Singh H."/>
            <person name="Kaur M."/>
        </authorList>
    </citation>
    <scope>NUCLEOTIDE SEQUENCE [LARGE SCALE GENOMIC DNA]</scope>
    <source>
        <strain evidence="9 10">SMB1</strain>
    </source>
</reference>
<evidence type="ECO:0000313" key="10">
    <source>
        <dbReference type="Proteomes" id="UP000249522"/>
    </source>
</evidence>
<feature type="transmembrane region" description="Helical" evidence="8">
    <location>
        <begin position="400"/>
        <end position="425"/>
    </location>
</feature>
<proteinExistence type="inferred from homology"/>
<dbReference type="GO" id="GO:0022857">
    <property type="term" value="F:transmembrane transporter activity"/>
    <property type="evidence" value="ECO:0007669"/>
    <property type="project" value="InterPro"/>
</dbReference>
<evidence type="ECO:0000256" key="1">
    <source>
        <dbReference type="ARBA" id="ARBA00004651"/>
    </source>
</evidence>
<feature type="transmembrane region" description="Helical" evidence="8">
    <location>
        <begin position="252"/>
        <end position="278"/>
    </location>
</feature>
<gene>
    <name evidence="9" type="ORF">DNH61_01385</name>
</gene>
<keyword evidence="6 8" id="KW-1133">Transmembrane helix</keyword>
<sequence>MNHKVWKNPVFSVSAAIIVLFVLIGALMPEAFGETASRLFLLTTSKFGWFYLLAVFVITIFLIGLAISKYGGIRLGGQDERPQFPFFTWVGMLFSAGFGAGLVFWGVAEPMSHFFTAPFAQIEGQTQEAARVAMGYAFFHWGVSQWSVFAIVGLVIGLLWFRRQQKGLISTALEPVVGRKPVVRHTVDSLAVIATVMGIATSVGLGVLQMNSGLGAVFGTGSSVGIQLVIIAVIFVAYMISSSTGLEKGIRYLSNLNLGLALGLLLFVFITGPSVFIMETLTLAVGDYFANFIQYSLRLQPYTGGTWVRDWTIFYWAWAIAWSPFVGAFIARVSKGRTIREFILGVMIIPPAIACVWIATFGGTALWNDLNQGTDIAGAVHNDLATALFQLYEFLPLTNILSIMSILLIFTFLVTSADSATYILASMTTYGSLNPGQYAKVVWGVLMSAIAAVLLYAGGLEALQTASLIAALPFTVLLLLLVVATVKYLSKEPLPLRKVDAKYIHEQEKAANAAEKKARIR</sequence>
<dbReference type="RefSeq" id="WP_111144914.1">
    <property type="nucleotide sequence ID" value="NZ_QKRB01000010.1"/>
</dbReference>
<evidence type="ECO:0000256" key="2">
    <source>
        <dbReference type="ARBA" id="ARBA00005658"/>
    </source>
</evidence>
<feature type="transmembrane region" description="Helical" evidence="8">
    <location>
        <begin position="214"/>
        <end position="240"/>
    </location>
</feature>
<evidence type="ECO:0000256" key="5">
    <source>
        <dbReference type="ARBA" id="ARBA00022692"/>
    </source>
</evidence>
<dbReference type="Pfam" id="PF02028">
    <property type="entry name" value="BCCT"/>
    <property type="match status" value="1"/>
</dbReference>
<protein>
    <submittedName>
        <fullName evidence="9">Glycine/betaine ABC transporter permease</fullName>
    </submittedName>
</protein>
<evidence type="ECO:0000256" key="4">
    <source>
        <dbReference type="ARBA" id="ARBA00022475"/>
    </source>
</evidence>
<evidence type="ECO:0000313" key="9">
    <source>
        <dbReference type="EMBL" id="PZD97553.1"/>
    </source>
</evidence>
<dbReference type="InterPro" id="IPR000060">
    <property type="entry name" value="BCCT_transptr"/>
</dbReference>
<feature type="transmembrane region" description="Helical" evidence="8">
    <location>
        <begin position="138"/>
        <end position="161"/>
    </location>
</feature>
<feature type="transmembrane region" description="Helical" evidence="8">
    <location>
        <begin position="469"/>
        <end position="489"/>
    </location>
</feature>
<feature type="transmembrane region" description="Helical" evidence="8">
    <location>
        <begin position="189"/>
        <end position="208"/>
    </location>
</feature>
<dbReference type="PANTHER" id="PTHR30047">
    <property type="entry name" value="HIGH-AFFINITY CHOLINE TRANSPORT PROTEIN-RELATED"/>
    <property type="match status" value="1"/>
</dbReference>
<comment type="caution">
    <text evidence="9">The sequence shown here is derived from an EMBL/GenBank/DDBJ whole genome shotgun (WGS) entry which is preliminary data.</text>
</comment>
<dbReference type="NCBIfam" id="TIGR00842">
    <property type="entry name" value="bcct"/>
    <property type="match status" value="1"/>
</dbReference>
<keyword evidence="3" id="KW-0813">Transport</keyword>
<comment type="subcellular location">
    <subcellularLocation>
        <location evidence="1">Cell membrane</location>
        <topology evidence="1">Multi-pass membrane protein</topology>
    </subcellularLocation>
</comment>
<feature type="transmembrane region" description="Helical" evidence="8">
    <location>
        <begin position="84"/>
        <end position="108"/>
    </location>
</feature>
<accession>A0A2W1LFE1</accession>
<evidence type="ECO:0000256" key="7">
    <source>
        <dbReference type="ARBA" id="ARBA00023136"/>
    </source>
</evidence>
<feature type="transmembrane region" description="Helical" evidence="8">
    <location>
        <begin position="49"/>
        <end position="72"/>
    </location>
</feature>
<feature type="transmembrane region" description="Helical" evidence="8">
    <location>
        <begin position="313"/>
        <end position="331"/>
    </location>
</feature>
<dbReference type="AlphaFoldDB" id="A0A2W1LFE1"/>
<dbReference type="OrthoDB" id="9775735at2"/>
<keyword evidence="7 8" id="KW-0472">Membrane</keyword>
<evidence type="ECO:0000256" key="6">
    <source>
        <dbReference type="ARBA" id="ARBA00022989"/>
    </source>
</evidence>
<dbReference type="PANTHER" id="PTHR30047:SF7">
    <property type="entry name" value="HIGH-AFFINITY CHOLINE TRANSPORT PROTEIN"/>
    <property type="match status" value="1"/>
</dbReference>
<feature type="transmembrane region" description="Helical" evidence="8">
    <location>
        <begin position="437"/>
        <end position="457"/>
    </location>
</feature>
<organism evidence="9 10">
    <name type="scientific">Paenibacillus sambharensis</name>
    <dbReference type="NCBI Taxonomy" id="1803190"/>
    <lineage>
        <taxon>Bacteria</taxon>
        <taxon>Bacillati</taxon>
        <taxon>Bacillota</taxon>
        <taxon>Bacilli</taxon>
        <taxon>Bacillales</taxon>
        <taxon>Paenibacillaceae</taxon>
        <taxon>Paenibacillus</taxon>
    </lineage>
</organism>
<comment type="similarity">
    <text evidence="2">Belongs to the BCCT transporter (TC 2.A.15) family.</text>
</comment>
<evidence type="ECO:0000256" key="3">
    <source>
        <dbReference type="ARBA" id="ARBA00022448"/>
    </source>
</evidence>
<name>A0A2W1LFE1_9BACL</name>
<dbReference type="EMBL" id="QKRB01000010">
    <property type="protein sequence ID" value="PZD97553.1"/>
    <property type="molecule type" value="Genomic_DNA"/>
</dbReference>
<dbReference type="Proteomes" id="UP000249522">
    <property type="component" value="Unassembled WGS sequence"/>
</dbReference>
<evidence type="ECO:0000256" key="8">
    <source>
        <dbReference type="SAM" id="Phobius"/>
    </source>
</evidence>
<feature type="transmembrane region" description="Helical" evidence="8">
    <location>
        <begin position="343"/>
        <end position="367"/>
    </location>
</feature>
<keyword evidence="4" id="KW-1003">Cell membrane</keyword>